<name>E6R5P5_CRYGW</name>
<dbReference type="GeneID" id="10191092"/>
<dbReference type="CDD" id="cd09272">
    <property type="entry name" value="RNase_HI_RT_Ty1"/>
    <property type="match status" value="1"/>
</dbReference>
<gene>
    <name evidence="2" type="ordered locus">CGB_D2080W</name>
</gene>
<dbReference type="PANTHER" id="PTHR11439">
    <property type="entry name" value="GAG-POL-RELATED RETROTRANSPOSON"/>
    <property type="match status" value="1"/>
</dbReference>
<accession>E6R5P5</accession>
<dbReference type="Proteomes" id="UP000007805">
    <property type="component" value="Chromosome D"/>
</dbReference>
<reference key="2">
    <citation type="journal article" date="2011" name="MBio">
        <title>Genome variation in Cryptococcus gattii, an emerging pathogen of immunocompetent hosts.</title>
        <authorList>
            <person name="D'Souza C.A."/>
            <person name="Kronstad J.W."/>
            <person name="Taylor G."/>
            <person name="Warren R."/>
            <person name="Yuen M."/>
            <person name="Hu G."/>
            <person name="Jung W.H."/>
            <person name="Sham A."/>
            <person name="Kidd S.E."/>
            <person name="Tangen K."/>
            <person name="Lee N."/>
            <person name="Zeilmaker T."/>
            <person name="Sawkins J."/>
            <person name="McVicker G."/>
            <person name="Shah S."/>
            <person name="Gnerre S."/>
            <person name="Griggs A."/>
            <person name="Zeng Q."/>
            <person name="Bartlett K."/>
            <person name="Li W."/>
            <person name="Wang X."/>
            <person name="Heitman J."/>
            <person name="Stajich J.E."/>
            <person name="Fraser J.A."/>
            <person name="Meyer W."/>
            <person name="Carter D."/>
            <person name="Schein J."/>
            <person name="Krzywinski M."/>
            <person name="Kwong-Chung K.J."/>
            <person name="Varma A."/>
            <person name="Wang J."/>
            <person name="Brunham R."/>
            <person name="Fyfe M."/>
            <person name="Ouellette B.F.F."/>
            <person name="Siddiqui A."/>
            <person name="Marra M."/>
            <person name="Jones S."/>
            <person name="Holt R."/>
            <person name="Birren B.W."/>
            <person name="Galagan J.E."/>
            <person name="Cuomo C.A."/>
        </authorList>
    </citation>
    <scope>NUCLEOTIDE SEQUENCE</scope>
    <source>
        <strain>WM276</strain>
    </source>
</reference>
<protein>
    <recommendedName>
        <fullName evidence="1">Reverse transcriptase Ty1/copia-type domain-containing protein</fullName>
    </recommendedName>
</protein>
<dbReference type="Pfam" id="PF07727">
    <property type="entry name" value="RVT_2"/>
    <property type="match status" value="1"/>
</dbReference>
<reference evidence="2 3" key="1">
    <citation type="journal article" date="2011" name="MBio">
        <title>Genome variation in Cryptococcus gattii, an emerging pathogen of immunocompetent hosts.</title>
        <authorList>
            <person name="D'Souza C.A."/>
            <person name="Kronstad J.W."/>
            <person name="Taylor G."/>
            <person name="Warren R."/>
            <person name="Yuen M."/>
            <person name="Hu G."/>
            <person name="Jung W.H."/>
            <person name="Sham A."/>
            <person name="Kidd S.E."/>
            <person name="Tangen K."/>
            <person name="Lee N."/>
            <person name="Zeilmaker T."/>
            <person name="Sawkins J."/>
            <person name="McVicker G."/>
            <person name="Shah S."/>
            <person name="Gnerre S."/>
            <person name="Griggs A."/>
            <person name="Zeng Q."/>
            <person name="Bartlett K."/>
            <person name="Li W."/>
            <person name="Wang X."/>
            <person name="Heitman J."/>
            <person name="Stajich J.E."/>
            <person name="Fraser J.A."/>
            <person name="Meyer W."/>
            <person name="Carter D."/>
            <person name="Schein J."/>
            <person name="Krzywinski M."/>
            <person name="Kwon-Chung K.J."/>
            <person name="Varma A."/>
            <person name="Wang J."/>
            <person name="Brunham R."/>
            <person name="Fyfe M."/>
            <person name="Ouellette B.F."/>
            <person name="Siddiqui A."/>
            <person name="Marra M."/>
            <person name="Jones S."/>
            <person name="Holt R."/>
            <person name="Birren B.W."/>
            <person name="Galagan J.E."/>
            <person name="Cuomo C.A."/>
        </authorList>
    </citation>
    <scope>NUCLEOTIDE SEQUENCE [LARGE SCALE GENOMIC DNA]</scope>
    <source>
        <strain evidence="3">WM276 / ATCC MYA-4071</strain>
    </source>
</reference>
<feature type="domain" description="Reverse transcriptase Ty1/copia-type" evidence="1">
    <location>
        <begin position="63"/>
        <end position="157"/>
    </location>
</feature>
<keyword evidence="3" id="KW-1185">Reference proteome</keyword>
<evidence type="ECO:0000313" key="3">
    <source>
        <dbReference type="Proteomes" id="UP000007805"/>
    </source>
</evidence>
<dbReference type="EMBL" id="CP000289">
    <property type="protein sequence ID" value="ADV21609.1"/>
    <property type="molecule type" value="Genomic_DNA"/>
</dbReference>
<dbReference type="InterPro" id="IPR013103">
    <property type="entry name" value="RVT_2"/>
</dbReference>
<evidence type="ECO:0000259" key="1">
    <source>
        <dbReference type="Pfam" id="PF07727"/>
    </source>
</evidence>
<dbReference type="KEGG" id="cgi:CGB_D2080W"/>
<dbReference type="VEuPathDB" id="FungiDB:CGB_D2080W"/>
<dbReference type="eggNOG" id="KOG0017">
    <property type="taxonomic scope" value="Eukaryota"/>
</dbReference>
<dbReference type="AlphaFoldDB" id="E6R5P5"/>
<proteinExistence type="predicted"/>
<sequence length="373" mass="41898">MPSRLASDYILSQMTSAVGEDLKTAKEALVAANWIDWKRTMNEESKMIKDEDVREKTNLSKGKKAIDVKWGFIQIPGVDFELPFAPTTRRLILRLVLIINAKKDLDIAQADVKSAYLNGRLDEEIYMRYPQAVKSEEGCNVLRLKVPLYGLKQSGRSLTDDRSSSFHPQKYQELIGPIQWLAGTTRPDIAVSASYLARFAAAPRKTHWQMALGLVSYLSEQEQGIGSTWDVRRKRDNMGLEVGDSIVDWQSKRQATASPSTLESECVAMTEAAKYGVYLQRLLDELGYRSEKVPLNCDNMGAISLANNSSFHSKTKHIDIRVHMICEYVEYGYVSLSYVRSNDQLADILTKSLNPQRHAKNVLGMGHVSNGGD</sequence>
<organism evidence="2 3">
    <name type="scientific">Cryptococcus gattii serotype B (strain WM276 / ATCC MYA-4071)</name>
    <name type="common">Filobasidiella gattii</name>
    <name type="synonym">Cryptococcus bacillisporus</name>
    <dbReference type="NCBI Taxonomy" id="367775"/>
    <lineage>
        <taxon>Eukaryota</taxon>
        <taxon>Fungi</taxon>
        <taxon>Dikarya</taxon>
        <taxon>Basidiomycota</taxon>
        <taxon>Agaricomycotina</taxon>
        <taxon>Tremellomycetes</taxon>
        <taxon>Tremellales</taxon>
        <taxon>Cryptococcaceae</taxon>
        <taxon>Cryptococcus</taxon>
        <taxon>Cryptococcus gattii species complex</taxon>
    </lineage>
</organism>
<dbReference type="PANTHER" id="PTHR11439:SF483">
    <property type="entry name" value="PEPTIDE SYNTHASE GLIP-LIKE, PUTATIVE (AFU_ORTHOLOGUE AFUA_3G12920)-RELATED"/>
    <property type="match status" value="1"/>
</dbReference>
<dbReference type="RefSeq" id="XP_003193396.1">
    <property type="nucleotide sequence ID" value="XM_003193348.1"/>
</dbReference>
<dbReference type="HOGENOM" id="CLU_741893_0_0_1"/>
<dbReference type="OrthoDB" id="3344688at2759"/>
<evidence type="ECO:0000313" key="2">
    <source>
        <dbReference type="EMBL" id="ADV21609.1"/>
    </source>
</evidence>